<feature type="domain" description="SBP-type" evidence="6">
    <location>
        <begin position="181"/>
        <end position="253"/>
    </location>
</feature>
<organism evidence="7">
    <name type="scientific">Fagus sylvatica</name>
    <name type="common">Beechnut</name>
    <dbReference type="NCBI Taxonomy" id="28930"/>
    <lineage>
        <taxon>Eukaryota</taxon>
        <taxon>Viridiplantae</taxon>
        <taxon>Streptophyta</taxon>
        <taxon>Embryophyta</taxon>
        <taxon>Tracheophyta</taxon>
        <taxon>Spermatophyta</taxon>
        <taxon>Magnoliopsida</taxon>
        <taxon>eudicotyledons</taxon>
        <taxon>Gunneridae</taxon>
        <taxon>Pentapetalae</taxon>
        <taxon>rosids</taxon>
        <taxon>fabids</taxon>
        <taxon>Fagales</taxon>
        <taxon>Fagaceae</taxon>
        <taxon>Fagus</taxon>
    </lineage>
</organism>
<sequence length="479" mass="54280">MAQRPKAEWKCQADECFVDLQNSSHDKFNRLYEVCTLHAKSSKVTVQGKSQRFCSGCKRFHELTEFKNNKRTCNDQSQKMIKSQNARFHVLEEFDLRKRSCKRALKEESSKVPKCQVDGCGVELKKVENKVCAVHSRVRSFRIKNKLNRFCVKCSSFHVLKEFDLRKRSCKRALKEESSKVPKCQVDGCGVELQKVENKVCAVHSRATSVRIKNESNRFCLKGSRFHVLEKFNLRKRSCKRALKEDSSQVPKCHVDNCGVEVLNVTSSLLHGKVCKQHSRATWVWIQMKKKRYCQKCNTFHVLKEFNYQKSCRKTLKGLRERPQDSANKNSSKAPKKRLRELPKAAEEIEEQEVHGNASKRLRTKNTPAPSAIEGTIQPEVCNAPMRIRITNSTPAPSALEGTTQLEVRNELTAPSALKGTTQPEVCKAPMIKNSTPAPSAVEGTTQPEVRKAPIRIRIKKRPAPSALKGTTEGSSAGD</sequence>
<feature type="domain" description="SBP-type" evidence="6">
    <location>
        <begin position="8"/>
        <end position="87"/>
    </location>
</feature>
<dbReference type="Gene3D" id="4.10.1100.10">
    <property type="entry name" value="Transcription factor, SBP-box domain"/>
    <property type="match status" value="4"/>
</dbReference>
<evidence type="ECO:0000256" key="1">
    <source>
        <dbReference type="ARBA" id="ARBA00022723"/>
    </source>
</evidence>
<feature type="domain" description="SBP-type" evidence="6">
    <location>
        <begin position="250"/>
        <end position="326"/>
    </location>
</feature>
<accession>A0A2N9I8L7</accession>
<dbReference type="AlphaFoldDB" id="A0A2N9I8L7"/>
<dbReference type="PROSITE" id="PS51141">
    <property type="entry name" value="ZF_SBP"/>
    <property type="match status" value="4"/>
</dbReference>
<dbReference type="InterPro" id="IPR036893">
    <property type="entry name" value="SBP_sf"/>
</dbReference>
<dbReference type="InterPro" id="IPR044817">
    <property type="entry name" value="SBP-like"/>
</dbReference>
<reference evidence="7" key="1">
    <citation type="submission" date="2018-02" db="EMBL/GenBank/DDBJ databases">
        <authorList>
            <person name="Cohen D.B."/>
            <person name="Kent A.D."/>
        </authorList>
    </citation>
    <scope>NUCLEOTIDE SEQUENCE</scope>
</reference>
<feature type="region of interest" description="Disordered" evidence="5">
    <location>
        <begin position="431"/>
        <end position="451"/>
    </location>
</feature>
<name>A0A2N9I8L7_FAGSY</name>
<dbReference type="GO" id="GO:0005634">
    <property type="term" value="C:nucleus"/>
    <property type="evidence" value="ECO:0007669"/>
    <property type="project" value="InterPro"/>
</dbReference>
<proteinExistence type="predicted"/>
<dbReference type="InterPro" id="IPR004333">
    <property type="entry name" value="SBP_dom"/>
</dbReference>
<feature type="region of interest" description="Disordered" evidence="5">
    <location>
        <begin position="460"/>
        <end position="479"/>
    </location>
</feature>
<feature type="region of interest" description="Disordered" evidence="5">
    <location>
        <begin position="317"/>
        <end position="373"/>
    </location>
</feature>
<evidence type="ECO:0000256" key="3">
    <source>
        <dbReference type="ARBA" id="ARBA00022833"/>
    </source>
</evidence>
<dbReference type="EMBL" id="OIVN01005013">
    <property type="protein sequence ID" value="SPD20464.1"/>
    <property type="molecule type" value="Genomic_DNA"/>
</dbReference>
<evidence type="ECO:0000313" key="7">
    <source>
        <dbReference type="EMBL" id="SPD20464.1"/>
    </source>
</evidence>
<evidence type="ECO:0000259" key="6">
    <source>
        <dbReference type="PROSITE" id="PS51141"/>
    </source>
</evidence>
<dbReference type="GO" id="GO:0003677">
    <property type="term" value="F:DNA binding"/>
    <property type="evidence" value="ECO:0007669"/>
    <property type="project" value="InterPro"/>
</dbReference>
<evidence type="ECO:0000256" key="4">
    <source>
        <dbReference type="PROSITE-ProRule" id="PRU00470"/>
    </source>
</evidence>
<dbReference type="Pfam" id="PF03110">
    <property type="entry name" value="SBP"/>
    <property type="match status" value="4"/>
</dbReference>
<feature type="compositionally biased region" description="Polar residues" evidence="5">
    <location>
        <begin position="433"/>
        <end position="448"/>
    </location>
</feature>
<protein>
    <recommendedName>
        <fullName evidence="6">SBP-type domain-containing protein</fullName>
    </recommendedName>
</protein>
<evidence type="ECO:0000256" key="5">
    <source>
        <dbReference type="SAM" id="MobiDB-lite"/>
    </source>
</evidence>
<dbReference type="PANTHER" id="PTHR31251">
    <property type="entry name" value="SQUAMOSA PROMOTER-BINDING-LIKE PROTEIN 4"/>
    <property type="match status" value="1"/>
</dbReference>
<dbReference type="SUPFAM" id="SSF103612">
    <property type="entry name" value="SBT domain"/>
    <property type="match status" value="5"/>
</dbReference>
<evidence type="ECO:0000256" key="2">
    <source>
        <dbReference type="ARBA" id="ARBA00022771"/>
    </source>
</evidence>
<gene>
    <name evidence="7" type="ORF">FSB_LOCUS48346</name>
</gene>
<dbReference type="GO" id="GO:0008270">
    <property type="term" value="F:zinc ion binding"/>
    <property type="evidence" value="ECO:0007669"/>
    <property type="project" value="UniProtKB-KW"/>
</dbReference>
<keyword evidence="2 4" id="KW-0863">Zinc-finger</keyword>
<dbReference type="PANTHER" id="PTHR31251:SF169">
    <property type="entry name" value="SQUAMOSA PROMOTER-BINDING-LIKE PROTEIN 8"/>
    <property type="match status" value="1"/>
</dbReference>
<feature type="domain" description="SBP-type" evidence="6">
    <location>
        <begin position="112"/>
        <end position="184"/>
    </location>
</feature>
<keyword evidence="3" id="KW-0862">Zinc</keyword>
<keyword evidence="1" id="KW-0479">Metal-binding</keyword>